<protein>
    <submittedName>
        <fullName evidence="13">Uncharacterized protein</fullName>
    </submittedName>
</protein>
<comment type="similarity">
    <text evidence="3">Belongs to the SKA3 family.</text>
</comment>
<proteinExistence type="inferred from homology"/>
<keyword evidence="8" id="KW-0498">Mitosis</keyword>
<evidence type="ECO:0000256" key="12">
    <source>
        <dbReference type="ARBA" id="ARBA00023328"/>
    </source>
</evidence>
<evidence type="ECO:0000256" key="9">
    <source>
        <dbReference type="ARBA" id="ARBA00022838"/>
    </source>
</evidence>
<keyword evidence="9" id="KW-0995">Kinetochore</keyword>
<comment type="subcellular location">
    <subcellularLocation>
        <location evidence="2">Chromosome</location>
        <location evidence="2">Centromere</location>
        <location evidence="2">Kinetochore</location>
    </subcellularLocation>
    <subcellularLocation>
        <location evidence="1">Cytoplasm</location>
        <location evidence="1">Cytoskeleton</location>
        <location evidence="1">Spindle</location>
    </subcellularLocation>
</comment>
<dbReference type="PANTHER" id="PTHR48118:SF1">
    <property type="entry name" value="SPINDLE AND KINETOCHORE-ASSOCIATED PROTEIN 3"/>
    <property type="match status" value="1"/>
</dbReference>
<sequence>MEESIGRLCRSLASFSNHLETSCDALKQSINRRAIPLDSASSTFIQCLNRRVSSASTELNLLESMSFGTVSFEELLGHCNEVYKNNQIHLLHLQDRLKPLGYVPELEVEDENELLNKNSSMALDLNPKVMSSNQGQVSLDDDDLYPCPKHCLTFDESLSLKKFGLSNVCLASLASEANSKIDDLDVYLQEPKRDRSEDFKVPDYPNLGSKGKMHLDFEEVDDDLKPVQAPSVTIKLSMNDYENLPSYMKGLASWEDLLTAVDKINSSLNQRKNGSHFFGQDEISSLGLGPKARSYLLLLVRMNRLVVETINGLICYRVL</sequence>
<evidence type="ECO:0000256" key="1">
    <source>
        <dbReference type="ARBA" id="ARBA00004186"/>
    </source>
</evidence>
<name>A0A2P5EA23_TREOI</name>
<dbReference type="AlphaFoldDB" id="A0A2P5EA23"/>
<organism evidence="13 14">
    <name type="scientific">Trema orientale</name>
    <name type="common">Charcoal tree</name>
    <name type="synonym">Celtis orientalis</name>
    <dbReference type="NCBI Taxonomy" id="63057"/>
    <lineage>
        <taxon>Eukaryota</taxon>
        <taxon>Viridiplantae</taxon>
        <taxon>Streptophyta</taxon>
        <taxon>Embryophyta</taxon>
        <taxon>Tracheophyta</taxon>
        <taxon>Spermatophyta</taxon>
        <taxon>Magnoliopsida</taxon>
        <taxon>eudicotyledons</taxon>
        <taxon>Gunneridae</taxon>
        <taxon>Pentapetalae</taxon>
        <taxon>rosids</taxon>
        <taxon>fabids</taxon>
        <taxon>Rosales</taxon>
        <taxon>Cannabaceae</taxon>
        <taxon>Trema</taxon>
    </lineage>
</organism>
<keyword evidence="7" id="KW-0493">Microtubule</keyword>
<dbReference type="EMBL" id="JXTC01000195">
    <property type="protein sequence ID" value="PON82402.1"/>
    <property type="molecule type" value="Genomic_DNA"/>
</dbReference>
<evidence type="ECO:0000256" key="7">
    <source>
        <dbReference type="ARBA" id="ARBA00022701"/>
    </source>
</evidence>
<evidence type="ECO:0000313" key="13">
    <source>
        <dbReference type="EMBL" id="PON82402.1"/>
    </source>
</evidence>
<evidence type="ECO:0000256" key="8">
    <source>
        <dbReference type="ARBA" id="ARBA00022776"/>
    </source>
</evidence>
<dbReference type="InParanoid" id="A0A2P5EA23"/>
<evidence type="ECO:0000256" key="11">
    <source>
        <dbReference type="ARBA" id="ARBA00023306"/>
    </source>
</evidence>
<evidence type="ECO:0000313" key="14">
    <source>
        <dbReference type="Proteomes" id="UP000237000"/>
    </source>
</evidence>
<accession>A0A2P5EA23</accession>
<evidence type="ECO:0000256" key="2">
    <source>
        <dbReference type="ARBA" id="ARBA00004629"/>
    </source>
</evidence>
<evidence type="ECO:0000256" key="4">
    <source>
        <dbReference type="ARBA" id="ARBA00022454"/>
    </source>
</evidence>
<reference evidence="14" key="1">
    <citation type="submission" date="2016-06" db="EMBL/GenBank/DDBJ databases">
        <title>Parallel loss of symbiosis genes in relatives of nitrogen-fixing non-legume Parasponia.</title>
        <authorList>
            <person name="Van Velzen R."/>
            <person name="Holmer R."/>
            <person name="Bu F."/>
            <person name="Rutten L."/>
            <person name="Van Zeijl A."/>
            <person name="Liu W."/>
            <person name="Santuari L."/>
            <person name="Cao Q."/>
            <person name="Sharma T."/>
            <person name="Shen D."/>
            <person name="Roswanjaya Y."/>
            <person name="Wardhani T."/>
            <person name="Kalhor M.S."/>
            <person name="Jansen J."/>
            <person name="Van den Hoogen J."/>
            <person name="Gungor B."/>
            <person name="Hartog M."/>
            <person name="Hontelez J."/>
            <person name="Verver J."/>
            <person name="Yang W.-C."/>
            <person name="Schijlen E."/>
            <person name="Repin R."/>
            <person name="Schilthuizen M."/>
            <person name="Schranz E."/>
            <person name="Heidstra R."/>
            <person name="Miyata K."/>
            <person name="Fedorova E."/>
            <person name="Kohlen W."/>
            <person name="Bisseling T."/>
            <person name="Smit S."/>
            <person name="Geurts R."/>
        </authorList>
    </citation>
    <scope>NUCLEOTIDE SEQUENCE [LARGE SCALE GENOMIC DNA]</scope>
    <source>
        <strain evidence="14">cv. RG33-2</strain>
    </source>
</reference>
<dbReference type="GO" id="GO:0007059">
    <property type="term" value="P:chromosome segregation"/>
    <property type="evidence" value="ECO:0007669"/>
    <property type="project" value="InterPro"/>
</dbReference>
<evidence type="ECO:0000256" key="5">
    <source>
        <dbReference type="ARBA" id="ARBA00022490"/>
    </source>
</evidence>
<dbReference type="OrthoDB" id="552789at2759"/>
<dbReference type="GO" id="GO:0005876">
    <property type="term" value="C:spindle microtubule"/>
    <property type="evidence" value="ECO:0007669"/>
    <property type="project" value="TreeGrafter"/>
</dbReference>
<dbReference type="GO" id="GO:0000278">
    <property type="term" value="P:mitotic cell cycle"/>
    <property type="evidence" value="ECO:0007669"/>
    <property type="project" value="TreeGrafter"/>
</dbReference>
<keyword evidence="12" id="KW-0137">Centromere</keyword>
<keyword evidence="5" id="KW-0963">Cytoplasm</keyword>
<keyword evidence="6" id="KW-0132">Cell division</keyword>
<keyword evidence="11" id="KW-0131">Cell cycle</keyword>
<comment type="caution">
    <text evidence="13">The sequence shown here is derived from an EMBL/GenBank/DDBJ whole genome shotgun (WGS) entry which is preliminary data.</text>
</comment>
<dbReference type="PANTHER" id="PTHR48118">
    <property type="entry name" value="SPINDLE AND KINETOCHORE-ASSOCIATED PROTEIN 3"/>
    <property type="match status" value="1"/>
</dbReference>
<dbReference type="FunCoup" id="A0A2P5EA23">
    <property type="interactions" value="687"/>
</dbReference>
<dbReference type="GO" id="GO:0051301">
    <property type="term" value="P:cell division"/>
    <property type="evidence" value="ECO:0007669"/>
    <property type="project" value="UniProtKB-KW"/>
</dbReference>
<keyword evidence="14" id="KW-1185">Reference proteome</keyword>
<evidence type="ECO:0000256" key="10">
    <source>
        <dbReference type="ARBA" id="ARBA00023212"/>
    </source>
</evidence>
<dbReference type="STRING" id="63057.A0A2P5EA23"/>
<keyword evidence="10" id="KW-0206">Cytoskeleton</keyword>
<dbReference type="GO" id="GO:0000940">
    <property type="term" value="C:outer kinetochore"/>
    <property type="evidence" value="ECO:0007669"/>
    <property type="project" value="InterPro"/>
</dbReference>
<evidence type="ECO:0000256" key="3">
    <source>
        <dbReference type="ARBA" id="ARBA00007716"/>
    </source>
</evidence>
<dbReference type="Proteomes" id="UP000237000">
    <property type="component" value="Unassembled WGS sequence"/>
</dbReference>
<dbReference type="InterPro" id="IPR033341">
    <property type="entry name" value="SKA3"/>
</dbReference>
<gene>
    <name evidence="13" type="ORF">TorRG33x02_217700</name>
</gene>
<keyword evidence="4" id="KW-0158">Chromosome</keyword>
<evidence type="ECO:0000256" key="6">
    <source>
        <dbReference type="ARBA" id="ARBA00022618"/>
    </source>
</evidence>